<sequence length="74" mass="8419">MTADESHPPQGQNIDEIKARLCEEFGPSWSIVYSSRGRWWAFRGPMTSETFNEVSDVEADSPEDLRAKLLEVMS</sequence>
<dbReference type="EMBL" id="JADOUA010000001">
    <property type="protein sequence ID" value="MBG6089881.1"/>
    <property type="molecule type" value="Genomic_DNA"/>
</dbReference>
<accession>A0A931DLP2</accession>
<organism evidence="1 2">
    <name type="scientific">Actinomadura viridis</name>
    <dbReference type="NCBI Taxonomy" id="58110"/>
    <lineage>
        <taxon>Bacteria</taxon>
        <taxon>Bacillati</taxon>
        <taxon>Actinomycetota</taxon>
        <taxon>Actinomycetes</taxon>
        <taxon>Streptosporangiales</taxon>
        <taxon>Thermomonosporaceae</taxon>
        <taxon>Actinomadura</taxon>
    </lineage>
</organism>
<dbReference type="AlphaFoldDB" id="A0A931DLP2"/>
<dbReference type="Proteomes" id="UP000614047">
    <property type="component" value="Unassembled WGS sequence"/>
</dbReference>
<dbReference type="RefSeq" id="WP_197012423.1">
    <property type="nucleotide sequence ID" value="NZ_BAABES010000010.1"/>
</dbReference>
<comment type="caution">
    <text evidence="1">The sequence shown here is derived from an EMBL/GenBank/DDBJ whole genome shotgun (WGS) entry which is preliminary data.</text>
</comment>
<reference evidence="1" key="1">
    <citation type="submission" date="2020-11" db="EMBL/GenBank/DDBJ databases">
        <title>Sequencing the genomes of 1000 actinobacteria strains.</title>
        <authorList>
            <person name="Klenk H.-P."/>
        </authorList>
    </citation>
    <scope>NUCLEOTIDE SEQUENCE</scope>
    <source>
        <strain evidence="1">DSM 43175</strain>
    </source>
</reference>
<proteinExistence type="predicted"/>
<keyword evidence="2" id="KW-1185">Reference proteome</keyword>
<evidence type="ECO:0000313" key="2">
    <source>
        <dbReference type="Proteomes" id="UP000614047"/>
    </source>
</evidence>
<name>A0A931DLP2_9ACTN</name>
<protein>
    <submittedName>
        <fullName evidence="1">Uncharacterized protein</fullName>
    </submittedName>
</protein>
<evidence type="ECO:0000313" key="1">
    <source>
        <dbReference type="EMBL" id="MBG6089881.1"/>
    </source>
</evidence>
<gene>
    <name evidence="1" type="ORF">IW256_003994</name>
</gene>